<dbReference type="Pfam" id="PF02463">
    <property type="entry name" value="SMC_N"/>
    <property type="match status" value="1"/>
</dbReference>
<dbReference type="GO" id="GO:0009432">
    <property type="term" value="P:SOS response"/>
    <property type="evidence" value="ECO:0007669"/>
    <property type="project" value="TreeGrafter"/>
</dbReference>
<dbReference type="Gene3D" id="3.40.50.300">
    <property type="entry name" value="P-loop containing nucleotide triphosphate hydrolases"/>
    <property type="match status" value="2"/>
</dbReference>
<dbReference type="GO" id="GO:0006310">
    <property type="term" value="P:DNA recombination"/>
    <property type="evidence" value="ECO:0007669"/>
    <property type="project" value="InterPro"/>
</dbReference>
<dbReference type="PANTHER" id="PTHR11059">
    <property type="entry name" value="DNA REPAIR PROTEIN RECN"/>
    <property type="match status" value="1"/>
</dbReference>
<comment type="caution">
    <text evidence="10">The sequence shown here is derived from an EMBL/GenBank/DDBJ whole genome shotgun (WGS) entry which is preliminary data.</text>
</comment>
<dbReference type="InterPro" id="IPR004604">
    <property type="entry name" value="DNA_recomb/repair_RecN"/>
</dbReference>
<reference evidence="10" key="1">
    <citation type="journal article" date="2021" name="PeerJ">
        <title>Extensive microbial diversity within the chicken gut microbiome revealed by metagenomics and culture.</title>
        <authorList>
            <person name="Gilroy R."/>
            <person name="Ravi A."/>
            <person name="Getino M."/>
            <person name="Pursley I."/>
            <person name="Horton D.L."/>
            <person name="Alikhan N.F."/>
            <person name="Baker D."/>
            <person name="Gharbi K."/>
            <person name="Hall N."/>
            <person name="Watson M."/>
            <person name="Adriaenssens E.M."/>
            <person name="Foster-Nyarko E."/>
            <person name="Jarju S."/>
            <person name="Secka A."/>
            <person name="Antonio M."/>
            <person name="Oren A."/>
            <person name="Chaudhuri R.R."/>
            <person name="La Ragione R."/>
            <person name="Hildebrand F."/>
            <person name="Pallen M.J."/>
        </authorList>
    </citation>
    <scope>NUCLEOTIDE SEQUENCE</scope>
    <source>
        <strain evidence="10">4100</strain>
    </source>
</reference>
<dbReference type="PANTHER" id="PTHR11059:SF0">
    <property type="entry name" value="DNA REPAIR PROTEIN RECN"/>
    <property type="match status" value="1"/>
</dbReference>
<dbReference type="NCBIfam" id="TIGR00634">
    <property type="entry name" value="recN"/>
    <property type="match status" value="1"/>
</dbReference>
<evidence type="ECO:0000256" key="4">
    <source>
        <dbReference type="ARBA" id="ARBA00022741"/>
    </source>
</evidence>
<evidence type="ECO:0000256" key="6">
    <source>
        <dbReference type="ARBA" id="ARBA00022840"/>
    </source>
</evidence>
<evidence type="ECO:0000313" key="10">
    <source>
        <dbReference type="EMBL" id="HJE39979.1"/>
    </source>
</evidence>
<dbReference type="SUPFAM" id="SSF52540">
    <property type="entry name" value="P-loop containing nucleoside triphosphate hydrolases"/>
    <property type="match status" value="1"/>
</dbReference>
<evidence type="ECO:0000256" key="5">
    <source>
        <dbReference type="ARBA" id="ARBA00022763"/>
    </source>
</evidence>
<gene>
    <name evidence="10" type="primary">recN</name>
    <name evidence="10" type="ORF">K8V47_09520</name>
</gene>
<evidence type="ECO:0000256" key="1">
    <source>
        <dbReference type="ARBA" id="ARBA00003618"/>
    </source>
</evidence>
<dbReference type="GO" id="GO:0043590">
    <property type="term" value="C:bacterial nucleoid"/>
    <property type="evidence" value="ECO:0007669"/>
    <property type="project" value="TreeGrafter"/>
</dbReference>
<comment type="function">
    <text evidence="1 9">May be involved in recombinational repair of damaged DNA.</text>
</comment>
<evidence type="ECO:0000256" key="9">
    <source>
        <dbReference type="PIRNR" id="PIRNR003128"/>
    </source>
</evidence>
<name>A0A4Q0U727_9BACT</name>
<keyword evidence="7 9" id="KW-0234">DNA repair</keyword>
<dbReference type="Proteomes" id="UP000711407">
    <property type="component" value="Unassembled WGS sequence"/>
</dbReference>
<proteinExistence type="inferred from homology"/>
<evidence type="ECO:0000256" key="8">
    <source>
        <dbReference type="ARBA" id="ARBA00033408"/>
    </source>
</evidence>
<dbReference type="AlphaFoldDB" id="A0A4Q0U727"/>
<keyword evidence="6" id="KW-0067">ATP-binding</keyword>
<reference evidence="10" key="2">
    <citation type="submission" date="2021-09" db="EMBL/GenBank/DDBJ databases">
        <authorList>
            <person name="Gilroy R."/>
        </authorList>
    </citation>
    <scope>NUCLEOTIDE SEQUENCE</scope>
    <source>
        <strain evidence="10">4100</strain>
    </source>
</reference>
<dbReference type="InterPro" id="IPR027417">
    <property type="entry name" value="P-loop_NTPase"/>
</dbReference>
<sequence length="552" mass="60185">MLSRLHITNYALIDDVDVTFGPGMNVITGETGAGKSIMLGALSLILGARADSRAVSHKESKSVIEATFKAADVAGARRFCEANDIDWDDAECILRREVTPTGRSRTFINDTPVTVGQLRELAMMLVDIHSQHQNLLLADPAFQLDVIDSMAGNAERLAEYSRRYKVLRDAMRKLRTLREALRQGREDEEFTRYQYEQLDALKLVKGEQAELEQRRDVLAHAQELSGAISGALADLDTDDGSVTSRMSAAIRCLYNAVDRLPGGDELVGRLESVKIEVEDIVETIGDAAASLDADPNELDEIEERLSAIYSMQSRHHVDTVEELIALRESLGRCLDSIQNGDEEVAAAEKEARRAMALVKEAAAALSRSRKEAADRLGADLREAAAPLGMKNLQCEIRVSSADITHTGADNVEFLFAFNKNQPLMPVAKTASGGEISRLMLSLKSIIASHMQLPSIIFDEIDTGVSGDVACRMGEMMSGISSNIQVITITHLPQVAAKGASHYKVYKEDDATATHTRIVKLDDDARVGELSLMLSGSATDEKSRQAAMSLLGQ</sequence>
<comment type="similarity">
    <text evidence="2 9">Belongs to the RecN family.</text>
</comment>
<dbReference type="PIRSF" id="PIRSF003128">
    <property type="entry name" value="RecN"/>
    <property type="match status" value="1"/>
</dbReference>
<evidence type="ECO:0000256" key="3">
    <source>
        <dbReference type="ARBA" id="ARBA00021315"/>
    </source>
</evidence>
<organism evidence="10 11">
    <name type="scientific">Candidatus Amulumruptor caecigallinarius</name>
    <dbReference type="NCBI Taxonomy" id="2109911"/>
    <lineage>
        <taxon>Bacteria</taxon>
        <taxon>Pseudomonadati</taxon>
        <taxon>Bacteroidota</taxon>
        <taxon>Bacteroidia</taxon>
        <taxon>Bacteroidales</taxon>
        <taxon>Muribaculaceae</taxon>
        <taxon>Candidatus Amulumruptor</taxon>
    </lineage>
</organism>
<dbReference type="EMBL" id="DYXT01000049">
    <property type="protein sequence ID" value="HJE39979.1"/>
    <property type="molecule type" value="Genomic_DNA"/>
</dbReference>
<dbReference type="CDD" id="cd03241">
    <property type="entry name" value="ABC_RecN"/>
    <property type="match status" value="2"/>
</dbReference>
<keyword evidence="5 9" id="KW-0227">DNA damage</keyword>
<keyword evidence="4" id="KW-0547">Nucleotide-binding</keyword>
<dbReference type="GO" id="GO:0005524">
    <property type="term" value="F:ATP binding"/>
    <property type="evidence" value="ECO:0007669"/>
    <property type="project" value="UniProtKB-KW"/>
</dbReference>
<evidence type="ECO:0000256" key="2">
    <source>
        <dbReference type="ARBA" id="ARBA00009441"/>
    </source>
</evidence>
<dbReference type="InterPro" id="IPR003395">
    <property type="entry name" value="RecF/RecN/SMC_N"/>
</dbReference>
<evidence type="ECO:0000256" key="7">
    <source>
        <dbReference type="ARBA" id="ARBA00023204"/>
    </source>
</evidence>
<protein>
    <recommendedName>
        <fullName evidence="3 9">DNA repair protein RecN</fullName>
    </recommendedName>
    <alternativeName>
        <fullName evidence="8 9">Recombination protein N</fullName>
    </alternativeName>
</protein>
<evidence type="ECO:0000313" key="11">
    <source>
        <dbReference type="Proteomes" id="UP000711407"/>
    </source>
</evidence>
<dbReference type="FunFam" id="3.40.50.300:FF:000319">
    <property type="entry name" value="DNA repair protein RecN"/>
    <property type="match status" value="1"/>
</dbReference>
<dbReference type="GO" id="GO:0006281">
    <property type="term" value="P:DNA repair"/>
    <property type="evidence" value="ECO:0007669"/>
    <property type="project" value="UniProtKB-KW"/>
</dbReference>
<accession>A0A4Q0U727</accession>